<gene>
    <name evidence="2" type="ORF">HUK84_17835</name>
</gene>
<organism evidence="2 3">
    <name type="scientific">Nguyenibacter vanlangensis</name>
    <dbReference type="NCBI Taxonomy" id="1216886"/>
    <lineage>
        <taxon>Bacteria</taxon>
        <taxon>Pseudomonadati</taxon>
        <taxon>Pseudomonadota</taxon>
        <taxon>Alphaproteobacteria</taxon>
        <taxon>Acetobacterales</taxon>
        <taxon>Acetobacteraceae</taxon>
        <taxon>Nguyenibacter</taxon>
    </lineage>
</organism>
<dbReference type="EMBL" id="JABXXP010000667">
    <property type="protein sequence ID" value="NVN12968.1"/>
    <property type="molecule type" value="Genomic_DNA"/>
</dbReference>
<feature type="transmembrane region" description="Helical" evidence="1">
    <location>
        <begin position="179"/>
        <end position="197"/>
    </location>
</feature>
<feature type="transmembrane region" description="Helical" evidence="1">
    <location>
        <begin position="141"/>
        <end position="159"/>
    </location>
</feature>
<keyword evidence="1" id="KW-0812">Transmembrane</keyword>
<comment type="caution">
    <text evidence="2">The sequence shown here is derived from an EMBL/GenBank/DDBJ whole genome shotgun (WGS) entry which is preliminary data.</text>
</comment>
<evidence type="ECO:0000256" key="1">
    <source>
        <dbReference type="SAM" id="Phobius"/>
    </source>
</evidence>
<protein>
    <submittedName>
        <fullName evidence="2">AbrB family transcriptional regulator</fullName>
    </submittedName>
</protein>
<keyword evidence="1" id="KW-0472">Membrane</keyword>
<dbReference type="GO" id="GO:0016020">
    <property type="term" value="C:membrane"/>
    <property type="evidence" value="ECO:0007669"/>
    <property type="project" value="InterPro"/>
</dbReference>
<dbReference type="AlphaFoldDB" id="A0A7Y7M980"/>
<sequence length="219" mass="22781">MQWTMLGVLTVAVVCPLTMLHLPAALLMGAIGAGILQALLEGSVRVAPLPFALAQGIVGCMIGRGLRPSILHEVARNWPLFLGGVLFAIVAGIVLGWMLMRLRVLPGTTALWGISPGAATAMVLMADAFGADSRLVGFMQYMRVLCVALTASLVARWWGVDMGHRPPVIWFPPLPVPQFAVTLGLIGGGVVLARRLAVPAGALLLPLALGVAAQDGGGL</sequence>
<feature type="transmembrane region" description="Helical" evidence="1">
    <location>
        <begin position="45"/>
        <end position="66"/>
    </location>
</feature>
<dbReference type="NCBIfam" id="TIGR03082">
    <property type="entry name" value="Gneg_AbrB_dup"/>
    <property type="match status" value="1"/>
</dbReference>
<evidence type="ECO:0000313" key="2">
    <source>
        <dbReference type="EMBL" id="NVN12968.1"/>
    </source>
</evidence>
<reference evidence="2 3" key="1">
    <citation type="submission" date="2020-06" db="EMBL/GenBank/DDBJ databases">
        <title>Description of novel acetic acid bacteria.</title>
        <authorList>
            <person name="Sombolestani A."/>
        </authorList>
    </citation>
    <scope>NUCLEOTIDE SEQUENCE [LARGE SCALE GENOMIC DNA]</scope>
    <source>
        <strain evidence="2 3">LMG 31431</strain>
    </source>
</reference>
<dbReference type="PANTHER" id="PTHR38457">
    <property type="entry name" value="REGULATOR ABRB-RELATED"/>
    <property type="match status" value="1"/>
</dbReference>
<feature type="transmembrane region" description="Helical" evidence="1">
    <location>
        <begin position="110"/>
        <end position="129"/>
    </location>
</feature>
<name>A0A7Y7M980_9PROT</name>
<dbReference type="InterPro" id="IPR017516">
    <property type="entry name" value="AbrB_dup"/>
</dbReference>
<accession>A0A7Y7M980</accession>
<proteinExistence type="predicted"/>
<dbReference type="InterPro" id="IPR007820">
    <property type="entry name" value="AbrB_fam"/>
</dbReference>
<dbReference type="Pfam" id="PF05145">
    <property type="entry name" value="AbrB"/>
    <property type="match status" value="1"/>
</dbReference>
<feature type="transmembrane region" description="Helical" evidence="1">
    <location>
        <begin position="78"/>
        <end position="98"/>
    </location>
</feature>
<keyword evidence="1" id="KW-1133">Transmembrane helix</keyword>
<dbReference type="PANTHER" id="PTHR38457:SF1">
    <property type="entry name" value="REGULATOR ABRB-RELATED"/>
    <property type="match status" value="1"/>
</dbReference>
<dbReference type="RefSeq" id="WP_176641445.1">
    <property type="nucleotide sequence ID" value="NZ_JABXXP010000667.1"/>
</dbReference>
<dbReference type="GO" id="GO:0010468">
    <property type="term" value="P:regulation of gene expression"/>
    <property type="evidence" value="ECO:0007669"/>
    <property type="project" value="InterPro"/>
</dbReference>
<evidence type="ECO:0000313" key="3">
    <source>
        <dbReference type="Proteomes" id="UP000534870"/>
    </source>
</evidence>
<feature type="non-terminal residue" evidence="2">
    <location>
        <position position="219"/>
    </location>
</feature>
<dbReference type="Proteomes" id="UP000534870">
    <property type="component" value="Unassembled WGS sequence"/>
</dbReference>